<name>A0A2C9DBK7_9HYPH</name>
<evidence type="ECO:0000313" key="15">
    <source>
        <dbReference type="EMBL" id="SON57518.1"/>
    </source>
</evidence>
<feature type="binding site" evidence="12">
    <location>
        <position position="502"/>
    </location>
    <ligand>
        <name>Zn(2+)</name>
        <dbReference type="ChEBI" id="CHEBI:29105"/>
        <label>2</label>
    </ligand>
</feature>
<feature type="region of interest" description="Disordered" evidence="13">
    <location>
        <begin position="1"/>
        <end position="20"/>
    </location>
</feature>
<evidence type="ECO:0000256" key="11">
    <source>
        <dbReference type="ARBA" id="ARBA00048988"/>
    </source>
</evidence>
<dbReference type="HAMAP" id="MF_00983">
    <property type="entry name" value="PriA"/>
    <property type="match status" value="1"/>
</dbReference>
<dbReference type="SUPFAM" id="SSF52540">
    <property type="entry name" value="P-loop containing nucleoside triphosphate hydrolases"/>
    <property type="match status" value="2"/>
</dbReference>
<evidence type="ECO:0000256" key="6">
    <source>
        <dbReference type="ARBA" id="ARBA00022806"/>
    </source>
</evidence>
<evidence type="ECO:0000256" key="4">
    <source>
        <dbReference type="ARBA" id="ARBA00022741"/>
    </source>
</evidence>
<gene>
    <name evidence="12 15" type="primary">priA</name>
    <name evidence="15" type="ORF">HDIA_3977</name>
</gene>
<dbReference type="InterPro" id="IPR041236">
    <property type="entry name" value="PriA_C"/>
</dbReference>
<keyword evidence="3 12" id="KW-0479">Metal-binding</keyword>
<dbReference type="EMBL" id="LT960614">
    <property type="protein sequence ID" value="SON57518.1"/>
    <property type="molecule type" value="Genomic_DNA"/>
</dbReference>
<evidence type="ECO:0000259" key="14">
    <source>
        <dbReference type="PROSITE" id="PS51192"/>
    </source>
</evidence>
<dbReference type="NCBIfam" id="TIGR00595">
    <property type="entry name" value="priA"/>
    <property type="match status" value="1"/>
</dbReference>
<protein>
    <recommendedName>
        <fullName evidence="12">Replication restart protein PriA</fullName>
    </recommendedName>
    <alternativeName>
        <fullName evidence="12">ATP-dependent DNA helicase PriA</fullName>
        <ecNumber evidence="12">5.6.2.4</ecNumber>
    </alternativeName>
    <alternativeName>
        <fullName evidence="12">DNA 3'-5' helicase PriA</fullName>
    </alternativeName>
</protein>
<dbReference type="InterPro" id="IPR040498">
    <property type="entry name" value="PriA_CRR"/>
</dbReference>
<dbReference type="GO" id="GO:0016887">
    <property type="term" value="F:ATP hydrolysis activity"/>
    <property type="evidence" value="ECO:0007669"/>
    <property type="project" value="RHEA"/>
</dbReference>
<comment type="subunit">
    <text evidence="12">Component of the replication restart primosome.</text>
</comment>
<evidence type="ECO:0000313" key="16">
    <source>
        <dbReference type="Proteomes" id="UP000223606"/>
    </source>
</evidence>
<evidence type="ECO:0000256" key="5">
    <source>
        <dbReference type="ARBA" id="ARBA00022801"/>
    </source>
</evidence>
<feature type="binding site" evidence="12">
    <location>
        <position position="533"/>
    </location>
    <ligand>
        <name>Zn(2+)</name>
        <dbReference type="ChEBI" id="CHEBI:29105"/>
        <label>1</label>
    </ligand>
</feature>
<dbReference type="GO" id="GO:0006270">
    <property type="term" value="P:DNA replication initiation"/>
    <property type="evidence" value="ECO:0007669"/>
    <property type="project" value="TreeGrafter"/>
</dbReference>
<dbReference type="Pfam" id="PF18319">
    <property type="entry name" value="Zn_ribbon_PriA"/>
    <property type="match status" value="1"/>
</dbReference>
<dbReference type="Gene3D" id="3.40.1440.60">
    <property type="entry name" value="PriA, 3(prime) DNA-binding domain"/>
    <property type="match status" value="1"/>
</dbReference>
<accession>A0A2C9DBK7</accession>
<dbReference type="FunFam" id="3.40.50.300:FF:000489">
    <property type="entry name" value="Primosome assembly protein PriA"/>
    <property type="match status" value="1"/>
</dbReference>
<dbReference type="GO" id="GO:0003677">
    <property type="term" value="F:DNA binding"/>
    <property type="evidence" value="ECO:0007669"/>
    <property type="project" value="UniProtKB-UniRule"/>
</dbReference>
<feature type="binding site" evidence="12">
    <location>
        <position position="536"/>
    </location>
    <ligand>
        <name>Zn(2+)</name>
        <dbReference type="ChEBI" id="CHEBI:29105"/>
        <label>1</label>
    </ligand>
</feature>
<feature type="domain" description="Helicase ATP-binding" evidence="14">
    <location>
        <begin position="266"/>
        <end position="432"/>
    </location>
</feature>
<keyword evidence="6 12" id="KW-0347">Helicase</keyword>
<evidence type="ECO:0000256" key="3">
    <source>
        <dbReference type="ARBA" id="ARBA00022723"/>
    </source>
</evidence>
<dbReference type="InterPro" id="IPR001650">
    <property type="entry name" value="Helicase_C-like"/>
</dbReference>
<dbReference type="InterPro" id="IPR041222">
    <property type="entry name" value="PriA_3primeBD"/>
</dbReference>
<dbReference type="OrthoDB" id="9759544at2"/>
<feature type="binding site" evidence="12">
    <location>
        <position position="523"/>
    </location>
    <ligand>
        <name>Zn(2+)</name>
        <dbReference type="ChEBI" id="CHEBI:29105"/>
        <label>2</label>
    </ligand>
</feature>
<keyword evidence="1 12" id="KW-0639">Primosome</keyword>
<evidence type="ECO:0000256" key="10">
    <source>
        <dbReference type="ARBA" id="ARBA00023235"/>
    </source>
</evidence>
<keyword evidence="16" id="KW-1185">Reference proteome</keyword>
<dbReference type="InterPro" id="IPR011545">
    <property type="entry name" value="DEAD/DEAH_box_helicase_dom"/>
</dbReference>
<comment type="similarity">
    <text evidence="12">Belongs to the helicase family. PriA subfamily.</text>
</comment>
<keyword evidence="10 12" id="KW-0413">Isomerase</keyword>
<dbReference type="Pfam" id="PF18074">
    <property type="entry name" value="PriA_C"/>
    <property type="match status" value="1"/>
</dbReference>
<dbReference type="SMART" id="SM00487">
    <property type="entry name" value="DEXDc"/>
    <property type="match status" value="1"/>
</dbReference>
<dbReference type="InterPro" id="IPR027417">
    <property type="entry name" value="P-loop_NTPase"/>
</dbReference>
<dbReference type="Gene3D" id="3.40.50.300">
    <property type="entry name" value="P-loop containing nucleotide triphosphate hydrolases"/>
    <property type="match status" value="2"/>
</dbReference>
<dbReference type="PANTHER" id="PTHR30580">
    <property type="entry name" value="PRIMOSOMAL PROTEIN N"/>
    <property type="match status" value="1"/>
</dbReference>
<dbReference type="GO" id="GO:1990077">
    <property type="term" value="C:primosome complex"/>
    <property type="evidence" value="ECO:0007669"/>
    <property type="project" value="UniProtKB-UniRule"/>
</dbReference>
<dbReference type="EC" id="5.6.2.4" evidence="12"/>
<comment type="catalytic activity">
    <reaction evidence="12">
        <text>Couples ATP hydrolysis with the unwinding of duplex DNA by translocating in the 3'-5' direction.</text>
        <dbReference type="EC" id="5.6.2.4"/>
    </reaction>
</comment>
<evidence type="ECO:0000256" key="8">
    <source>
        <dbReference type="ARBA" id="ARBA00022840"/>
    </source>
</evidence>
<dbReference type="Pfam" id="PF00270">
    <property type="entry name" value="DEAD"/>
    <property type="match status" value="1"/>
</dbReference>
<feature type="binding site" evidence="12">
    <location>
        <position position="505"/>
    </location>
    <ligand>
        <name>Zn(2+)</name>
        <dbReference type="ChEBI" id="CHEBI:29105"/>
        <label>2</label>
    </ligand>
</feature>
<organism evidence="15 16">
    <name type="scientific">Hartmannibacter diazotrophicus</name>
    <dbReference type="NCBI Taxonomy" id="1482074"/>
    <lineage>
        <taxon>Bacteria</taxon>
        <taxon>Pseudomonadati</taxon>
        <taxon>Pseudomonadota</taxon>
        <taxon>Alphaproteobacteria</taxon>
        <taxon>Hyphomicrobiales</taxon>
        <taxon>Pleomorphomonadaceae</taxon>
        <taxon>Hartmannibacter</taxon>
    </lineage>
</organism>
<dbReference type="PROSITE" id="PS51192">
    <property type="entry name" value="HELICASE_ATP_BIND_1"/>
    <property type="match status" value="1"/>
</dbReference>
<feature type="binding site" evidence="12">
    <location>
        <position position="493"/>
    </location>
    <ligand>
        <name>Zn(2+)</name>
        <dbReference type="ChEBI" id="CHEBI:29105"/>
        <label>1</label>
    </ligand>
</feature>
<dbReference type="GO" id="GO:0006310">
    <property type="term" value="P:DNA recombination"/>
    <property type="evidence" value="ECO:0007669"/>
    <property type="project" value="InterPro"/>
</dbReference>
<feature type="binding site" evidence="12">
    <location>
        <position position="496"/>
    </location>
    <ligand>
        <name>Zn(2+)</name>
        <dbReference type="ChEBI" id="CHEBI:29105"/>
        <label>1</label>
    </ligand>
</feature>
<keyword evidence="7 12" id="KW-0862">Zinc</keyword>
<comment type="catalytic activity">
    <reaction evidence="11 12">
        <text>ATP + H2O = ADP + phosphate + H(+)</text>
        <dbReference type="Rhea" id="RHEA:13065"/>
        <dbReference type="ChEBI" id="CHEBI:15377"/>
        <dbReference type="ChEBI" id="CHEBI:15378"/>
        <dbReference type="ChEBI" id="CHEBI:30616"/>
        <dbReference type="ChEBI" id="CHEBI:43474"/>
        <dbReference type="ChEBI" id="CHEBI:456216"/>
        <dbReference type="EC" id="5.6.2.4"/>
    </reaction>
</comment>
<proteinExistence type="inferred from homology"/>
<dbReference type="AlphaFoldDB" id="A0A2C9DBK7"/>
<dbReference type="KEGG" id="hdi:HDIA_3977"/>
<comment type="function">
    <text evidence="12">Initiates the restart of stalled replication forks, which reloads the replicative helicase on sites other than the origin of replication. Recognizes and binds to abandoned replication forks and remodels them to uncover a helicase loading site. Promotes assembly of the primosome at these replication forks.</text>
</comment>
<dbReference type="GO" id="GO:0043138">
    <property type="term" value="F:3'-5' DNA helicase activity"/>
    <property type="evidence" value="ECO:0007669"/>
    <property type="project" value="UniProtKB-EC"/>
</dbReference>
<dbReference type="SMART" id="SM00490">
    <property type="entry name" value="HELICc"/>
    <property type="match status" value="1"/>
</dbReference>
<keyword evidence="5 12" id="KW-0378">Hydrolase</keyword>
<evidence type="ECO:0000256" key="1">
    <source>
        <dbReference type="ARBA" id="ARBA00022515"/>
    </source>
</evidence>
<dbReference type="GO" id="GO:0005524">
    <property type="term" value="F:ATP binding"/>
    <property type="evidence" value="ECO:0007669"/>
    <property type="project" value="UniProtKB-UniRule"/>
</dbReference>
<dbReference type="PANTHER" id="PTHR30580:SF0">
    <property type="entry name" value="PRIMOSOMAL PROTEIN N"/>
    <property type="match status" value="1"/>
</dbReference>
<dbReference type="GO" id="GO:0006302">
    <property type="term" value="P:double-strand break repair"/>
    <property type="evidence" value="ECO:0007669"/>
    <property type="project" value="InterPro"/>
</dbReference>
<dbReference type="NCBIfam" id="NF004071">
    <property type="entry name" value="PRK05580.2-3"/>
    <property type="match status" value="1"/>
</dbReference>
<dbReference type="Pfam" id="PF17764">
    <property type="entry name" value="PriA_3primeBD"/>
    <property type="match status" value="1"/>
</dbReference>
<feature type="binding site" evidence="12">
    <location>
        <position position="520"/>
    </location>
    <ligand>
        <name>Zn(2+)</name>
        <dbReference type="ChEBI" id="CHEBI:29105"/>
        <label>2</label>
    </ligand>
</feature>
<dbReference type="GO" id="GO:0006269">
    <property type="term" value="P:DNA replication, synthesis of primer"/>
    <property type="evidence" value="ECO:0007669"/>
    <property type="project" value="UniProtKB-KW"/>
</dbReference>
<evidence type="ECO:0000256" key="2">
    <source>
        <dbReference type="ARBA" id="ARBA00022705"/>
    </source>
</evidence>
<keyword evidence="8 12" id="KW-0067">ATP-binding</keyword>
<dbReference type="InterPro" id="IPR005259">
    <property type="entry name" value="PriA"/>
</dbReference>
<dbReference type="NCBIfam" id="NF004070">
    <property type="entry name" value="PRK05580.2-2"/>
    <property type="match status" value="1"/>
</dbReference>
<dbReference type="InterPro" id="IPR014001">
    <property type="entry name" value="Helicase_ATP-bd"/>
</dbReference>
<evidence type="ECO:0000256" key="13">
    <source>
        <dbReference type="SAM" id="MobiDB-lite"/>
    </source>
</evidence>
<keyword evidence="9 12" id="KW-0238">DNA-binding</keyword>
<dbReference type="GO" id="GO:0008270">
    <property type="term" value="F:zinc ion binding"/>
    <property type="evidence" value="ECO:0007669"/>
    <property type="project" value="UniProtKB-UniRule"/>
</dbReference>
<evidence type="ECO:0000256" key="7">
    <source>
        <dbReference type="ARBA" id="ARBA00022833"/>
    </source>
</evidence>
<reference evidence="16" key="1">
    <citation type="submission" date="2017-09" db="EMBL/GenBank/DDBJ databases">
        <title>Genome sequence of Nannocystis excedens DSM 71.</title>
        <authorList>
            <person name="Blom J."/>
        </authorList>
    </citation>
    <scope>NUCLEOTIDE SEQUENCE [LARGE SCALE GENOMIC DNA]</scope>
    <source>
        <strain evidence="16">type strain: E19</strain>
    </source>
</reference>
<evidence type="ECO:0000256" key="9">
    <source>
        <dbReference type="ARBA" id="ARBA00023125"/>
    </source>
</evidence>
<comment type="cofactor">
    <cofactor evidence="12">
        <name>Zn(2+)</name>
        <dbReference type="ChEBI" id="CHEBI:29105"/>
    </cofactor>
    <text evidence="12">Binds 2 zinc ions per subunit.</text>
</comment>
<keyword evidence="2 12" id="KW-0235">DNA replication</keyword>
<dbReference type="CDD" id="cd17929">
    <property type="entry name" value="DEXHc_priA"/>
    <property type="match status" value="1"/>
</dbReference>
<sequence length="789" mass="85150">MSFQCHPKGKRQATSPNLVANRNDAANTLPASLAADEIAHPRIDWAHSSVADLFGQTDSNNPSATPTIAEILTPVALDQTYSYLVPEGMTVRPGSIVIVPLGPRKVIGAVWSVGGTSSVPAKKLRPIELVFSIAPLSDTLRELLDWVARYTLTPRGMMLRMVLRSPEALEPEAPVTGVIRDGDAPERMTDARRRVLATMEDGMAWTRTGLAASAGVSPGVVDGLVAAGTLKLVDLPPGRPLHRPDPDFNPRELTDAQGEAARQLKAAVANGFSVTLLEGVTGAGKTDVYMEAVAETLRKGRQALVLVPEIALTRDFLERFSGRFGANPGEWHSDVNPKQRARLWRGVTTGDVRVVVGARSALFLPFADLGLIVVDEEHDTAYKQEERATYNARDMAVVRGHMEKIPVVLASATPSLETRANVDRGRYTRIHLPFRATGASLPELALIDMRRAGPDKGRFLAPGLMRAVEATVGKGEQALLFLNRRGYAPLTLCRSCGHRFQCRNCSTWLVDHRFRGTLSCHHCGFTMPRPESCPECGTVDSLVACGPGVERIADEVQTLLPGKRTVVLSSDMTGGVQQLRRELAAIAEGDADIIIGTQLVAKGHTFPKLTLVGVVDADLGLAHGDPRAAERTFQLLVQVTGRAGRIGGEGLSPGLGILQTYAPEHPVMAALVSRDPERFYETELAERRAARMPPFGRLAGIIVSATDRHAAEDHARALARAAPRDPVIEVLGPADAPLALVRGRHRLRLLVHGDRDSDLSSYCRAWLDAAPKATGSVQVLVDIDPQSFM</sequence>
<evidence type="ECO:0000256" key="12">
    <source>
        <dbReference type="HAMAP-Rule" id="MF_00983"/>
    </source>
</evidence>
<keyword evidence="4 12" id="KW-0547">Nucleotide-binding</keyword>
<dbReference type="Proteomes" id="UP000223606">
    <property type="component" value="Chromosome 1"/>
</dbReference>
<dbReference type="InterPro" id="IPR042115">
    <property type="entry name" value="PriA_3primeBD_sf"/>
</dbReference>